<keyword evidence="7 8" id="KW-0539">Nucleus</keyword>
<dbReference type="GO" id="GO:0030620">
    <property type="term" value="F:U2 snRNA binding"/>
    <property type="evidence" value="ECO:0007669"/>
    <property type="project" value="EnsemblFungi"/>
</dbReference>
<organism evidence="11 12">
    <name type="scientific">Eremothecium cymbalariae (strain CBS 270.75 / DBVPG 7215 / KCTC 17166 / NRRL Y-17582)</name>
    <name type="common">Yeast</name>
    <dbReference type="NCBI Taxonomy" id="931890"/>
    <lineage>
        <taxon>Eukaryota</taxon>
        <taxon>Fungi</taxon>
        <taxon>Dikarya</taxon>
        <taxon>Ascomycota</taxon>
        <taxon>Saccharomycotina</taxon>
        <taxon>Saccharomycetes</taxon>
        <taxon>Saccharomycetales</taxon>
        <taxon>Saccharomycetaceae</taxon>
        <taxon>Eremothecium</taxon>
    </lineage>
</organism>
<evidence type="ECO:0000256" key="4">
    <source>
        <dbReference type="ARBA" id="ARBA00022728"/>
    </source>
</evidence>
<feature type="compositionally biased region" description="Basic and acidic residues" evidence="10">
    <location>
        <begin position="220"/>
        <end position="241"/>
    </location>
</feature>
<reference evidence="12" key="1">
    <citation type="journal article" date="2012" name="G3 (Bethesda)">
        <title>Pichia sorbitophila, an interspecies yeast hybrid reveals early steps of genome resolution following polyploidization.</title>
        <authorList>
            <person name="Leh Louis V."/>
            <person name="Despons L."/>
            <person name="Friedrich A."/>
            <person name="Martin T."/>
            <person name="Durrens P."/>
            <person name="Casaregola S."/>
            <person name="Neuveglise C."/>
            <person name="Fairhead C."/>
            <person name="Marck C."/>
            <person name="Cruz J.A."/>
            <person name="Straub M.L."/>
            <person name="Kugler V."/>
            <person name="Sacerdot C."/>
            <person name="Uzunov Z."/>
            <person name="Thierry A."/>
            <person name="Weiss S."/>
            <person name="Bleykasten C."/>
            <person name="De Montigny J."/>
            <person name="Jacques N."/>
            <person name="Jung P."/>
            <person name="Lemaire M."/>
            <person name="Mallet S."/>
            <person name="Morel G."/>
            <person name="Richard G.F."/>
            <person name="Sarkar A."/>
            <person name="Savel G."/>
            <person name="Schacherer J."/>
            <person name="Seret M.L."/>
            <person name="Talla E."/>
            <person name="Samson G."/>
            <person name="Jubin C."/>
            <person name="Poulain J."/>
            <person name="Vacherie B."/>
            <person name="Barbe V."/>
            <person name="Pelletier E."/>
            <person name="Sherman D.J."/>
            <person name="Westhof E."/>
            <person name="Weissenbach J."/>
            <person name="Baret P.V."/>
            <person name="Wincker P."/>
            <person name="Gaillardin C."/>
            <person name="Dujon B."/>
            <person name="Souciet J.L."/>
        </authorList>
    </citation>
    <scope>NUCLEOTIDE SEQUENCE [LARGE SCALE GENOMIC DNA]</scope>
    <source>
        <strain evidence="12">CBS 270.75 / DBVPG 7215 / KCTC 17166 / NRRL Y-17582</strain>
    </source>
</reference>
<evidence type="ECO:0000313" key="11">
    <source>
        <dbReference type="EMBL" id="AET38155.1"/>
    </source>
</evidence>
<dbReference type="Pfam" id="PF04502">
    <property type="entry name" value="Saf4_Yju2"/>
    <property type="match status" value="1"/>
</dbReference>
<feature type="binding site" evidence="8">
    <location>
        <position position="51"/>
    </location>
    <ligand>
        <name>Zn(2+)</name>
        <dbReference type="ChEBI" id="CHEBI:29105"/>
    </ligand>
</feature>
<comment type="subcellular location">
    <subcellularLocation>
        <location evidence="1 8">Nucleus</location>
    </subcellularLocation>
</comment>
<dbReference type="HOGENOM" id="CLU_053603_2_1_1"/>
<keyword evidence="3 8" id="KW-0479">Metal-binding</keyword>
<feature type="region of interest" description="Disordered" evidence="10">
    <location>
        <begin position="198"/>
        <end position="274"/>
    </location>
</feature>
<dbReference type="FunCoup" id="G8JP97">
    <property type="interactions" value="706"/>
</dbReference>
<feature type="coiled-coil region" evidence="9">
    <location>
        <begin position="132"/>
        <end position="177"/>
    </location>
</feature>
<comment type="similarity">
    <text evidence="8">Belongs to the CWC16 family. YJU2 subfamily.</text>
</comment>
<keyword evidence="9" id="KW-0175">Coiled coil</keyword>
<evidence type="ECO:0000256" key="7">
    <source>
        <dbReference type="ARBA" id="ARBA00023242"/>
    </source>
</evidence>
<dbReference type="OMA" id="NNDYQCE"/>
<evidence type="ECO:0000256" key="5">
    <source>
        <dbReference type="ARBA" id="ARBA00022833"/>
    </source>
</evidence>
<dbReference type="GO" id="GO:0000349">
    <property type="term" value="P:generation of catalytic spliceosome for first transesterification step"/>
    <property type="evidence" value="ECO:0007669"/>
    <property type="project" value="UniProtKB-UniRule"/>
</dbReference>
<feature type="binding site" evidence="8">
    <location>
        <position position="54"/>
    </location>
    <ligand>
        <name>Zn(2+)</name>
        <dbReference type="ChEBI" id="CHEBI:29105"/>
    </ligand>
</feature>
<dbReference type="eggNOG" id="KOG2989">
    <property type="taxonomic scope" value="Eukaryota"/>
</dbReference>
<evidence type="ECO:0000256" key="3">
    <source>
        <dbReference type="ARBA" id="ARBA00022723"/>
    </source>
</evidence>
<dbReference type="STRING" id="931890.G8JP97"/>
<dbReference type="AlphaFoldDB" id="G8JP97"/>
<name>G8JP97_ERECY</name>
<evidence type="ECO:0000313" key="12">
    <source>
        <dbReference type="Proteomes" id="UP000006790"/>
    </source>
</evidence>
<dbReference type="GO" id="GO:0071006">
    <property type="term" value="C:U2-type catalytic step 1 spliceosome"/>
    <property type="evidence" value="ECO:0007669"/>
    <property type="project" value="UniProtKB-UniRule"/>
</dbReference>
<keyword evidence="4 8" id="KW-0747">Spliceosome</keyword>
<comment type="function">
    <text evidence="8">Part of the spliceosome which catalyzes two sequential transesterification reactions, first the excision of the non-coding intron from pre-mRNA and then the ligation of the coding exons to form the mature mRNA. Plays a role (via N-terminus) in stabilizing the structure of the spliceosome catalytic core and docking of the branch helix into the active site, producing 5'-exon and lariat intron-3'-intermediates. Further stabilizes spliceosome conformation for 3'-splice site docking (via C-terminus) promoting exon ligation.</text>
</comment>
<dbReference type="InterPro" id="IPR043701">
    <property type="entry name" value="Yju2"/>
</dbReference>
<keyword evidence="12" id="KW-1185">Reference proteome</keyword>
<dbReference type="HAMAP" id="MF_03226">
    <property type="entry name" value="YJU2"/>
    <property type="match status" value="1"/>
</dbReference>
<evidence type="ECO:0000256" key="6">
    <source>
        <dbReference type="ARBA" id="ARBA00023187"/>
    </source>
</evidence>
<evidence type="ECO:0000256" key="8">
    <source>
        <dbReference type="HAMAP-Rule" id="MF_03226"/>
    </source>
</evidence>
<dbReference type="GO" id="GO:0000974">
    <property type="term" value="C:Prp19 complex"/>
    <property type="evidence" value="ECO:0007669"/>
    <property type="project" value="EnsemblFungi"/>
</dbReference>
<proteinExistence type="inferred from homology"/>
<dbReference type="GO" id="GO:0000350">
    <property type="term" value="P:generation of catalytic spliceosome for second transesterification step"/>
    <property type="evidence" value="ECO:0007669"/>
    <property type="project" value="UniProtKB-UniRule"/>
</dbReference>
<dbReference type="EMBL" id="CP002498">
    <property type="protein sequence ID" value="AET38155.1"/>
    <property type="molecule type" value="Genomic_DNA"/>
</dbReference>
<evidence type="ECO:0000256" key="9">
    <source>
        <dbReference type="SAM" id="Coils"/>
    </source>
</evidence>
<evidence type="ECO:0000256" key="10">
    <source>
        <dbReference type="SAM" id="MobiDB-lite"/>
    </source>
</evidence>
<sequence length="274" mass="32116">MSERKVINKYYPPDYDPQKAEKQVRQLSKKLKTMRQDSVTIRLMTPFSIRCLKCSEYIPKFRKFNGKKEVLPEKYLETIKIYRLSIKCPRCNSMISFKTDPNRGDYTMEVGGVRNYTKENNNSQIKPDESTEETLERLLKEEEEQNLTEEQKGKDRLEHLEERLAKLQQEQADDEAIEALQKNNLLRMKRAAALDMLSEPSKVDEEQDNLDDLTAQAFRQYEDQEPKEPEKSLESSTKETKSPQTLIPTKIQVKKKHTSNSLGVVVKKRKTKKH</sequence>
<keyword evidence="6" id="KW-0508">mRNA splicing</keyword>
<feature type="binding site" evidence="8">
    <location>
        <position position="88"/>
    </location>
    <ligand>
        <name>Zn(2+)</name>
        <dbReference type="ChEBI" id="CHEBI:29105"/>
    </ligand>
</feature>
<accession>G8JP97</accession>
<dbReference type="Proteomes" id="UP000006790">
    <property type="component" value="Chromosome 2"/>
</dbReference>
<evidence type="ECO:0000256" key="2">
    <source>
        <dbReference type="ARBA" id="ARBA00022664"/>
    </source>
</evidence>
<dbReference type="KEGG" id="erc:Ecym_2424"/>
<dbReference type="GeneID" id="11470658"/>
<dbReference type="RefSeq" id="XP_003644972.1">
    <property type="nucleotide sequence ID" value="XM_003644924.1"/>
</dbReference>
<gene>
    <name evidence="8" type="primary">YJU2</name>
    <name evidence="11" type="ordered locus">Ecym_2424</name>
</gene>
<keyword evidence="5 8" id="KW-0862">Zinc</keyword>
<dbReference type="GO" id="GO:0046872">
    <property type="term" value="F:metal ion binding"/>
    <property type="evidence" value="ECO:0007669"/>
    <property type="project" value="UniProtKB-KW"/>
</dbReference>
<comment type="subunit">
    <text evidence="8">Component of the spliceosome. Present in the activated B complex, the catalytically activated B* complex which catalyzes the branching, the catalytic step 1 C complex catalyzing the exon ligation, and the postcatalytic P complex containing the ligated exons (mRNA) and the excised lariat intron.</text>
</comment>
<dbReference type="GO" id="GO:0071007">
    <property type="term" value="C:U2-type catalytic step 2 spliceosome"/>
    <property type="evidence" value="ECO:0007669"/>
    <property type="project" value="UniProtKB-UniRule"/>
</dbReference>
<dbReference type="PANTHER" id="PTHR12111">
    <property type="entry name" value="SPLICING FACTOR YJU2"/>
    <property type="match status" value="1"/>
</dbReference>
<evidence type="ECO:0000256" key="1">
    <source>
        <dbReference type="ARBA" id="ARBA00004123"/>
    </source>
</evidence>
<dbReference type="OrthoDB" id="674963at2759"/>
<dbReference type="InParanoid" id="G8JP97"/>
<keyword evidence="2" id="KW-0507">mRNA processing</keyword>
<dbReference type="InterPro" id="IPR007590">
    <property type="entry name" value="Saf4/Yju2"/>
</dbReference>
<protein>
    <recommendedName>
        <fullName evidence="8">Splicing factor YJU2</fullName>
    </recommendedName>
</protein>
<dbReference type="PANTHER" id="PTHR12111:SF1">
    <property type="entry name" value="SPLICING FACTOR YJU2"/>
    <property type="match status" value="1"/>
</dbReference>
<dbReference type="GO" id="GO:0000384">
    <property type="term" value="F:first spliceosomal transesterification activity"/>
    <property type="evidence" value="ECO:0007669"/>
    <property type="project" value="EnsemblFungi"/>
</dbReference>
<feature type="binding site" evidence="8">
    <location>
        <position position="91"/>
    </location>
    <ligand>
        <name>Zn(2+)</name>
        <dbReference type="ChEBI" id="CHEBI:29105"/>
    </ligand>
</feature>